<dbReference type="Pfam" id="PF12804">
    <property type="entry name" value="NTP_transf_3"/>
    <property type="match status" value="1"/>
</dbReference>
<comment type="caution">
    <text evidence="10">The sequence shown here is derived from an EMBL/GenBank/DDBJ whole genome shotgun (WGS) entry which is preliminary data.</text>
</comment>
<evidence type="ECO:0000256" key="4">
    <source>
        <dbReference type="ARBA" id="ARBA00022741"/>
    </source>
</evidence>
<name>A0A841GK55_9GAMM</name>
<comment type="domain">
    <text evidence="8">The N-terminal domain determines nucleotide recognition and specific binding, while the C-terminal domain determines the specific binding to the target protein.</text>
</comment>
<dbReference type="AlphaFoldDB" id="A0A841GK55"/>
<evidence type="ECO:0000256" key="5">
    <source>
        <dbReference type="ARBA" id="ARBA00022842"/>
    </source>
</evidence>
<organism evidence="10 11">
    <name type="scientific">Tolumonas osonensis</name>
    <dbReference type="NCBI Taxonomy" id="675874"/>
    <lineage>
        <taxon>Bacteria</taxon>
        <taxon>Pseudomonadati</taxon>
        <taxon>Pseudomonadota</taxon>
        <taxon>Gammaproteobacteria</taxon>
        <taxon>Aeromonadales</taxon>
        <taxon>Aeromonadaceae</taxon>
        <taxon>Tolumonas</taxon>
    </lineage>
</organism>
<comment type="subcellular location">
    <subcellularLocation>
        <location evidence="8">Cytoplasm</location>
    </subcellularLocation>
</comment>
<keyword evidence="1 8" id="KW-0963">Cytoplasm</keyword>
<reference evidence="10 11" key="1">
    <citation type="submission" date="2020-08" db="EMBL/GenBank/DDBJ databases">
        <title>Genomic Encyclopedia of Type Strains, Phase IV (KMG-IV): sequencing the most valuable type-strain genomes for metagenomic binning, comparative biology and taxonomic classification.</title>
        <authorList>
            <person name="Goeker M."/>
        </authorList>
    </citation>
    <scope>NUCLEOTIDE SEQUENCE [LARGE SCALE GENOMIC DNA]</scope>
    <source>
        <strain evidence="10 11">DSM 22975</strain>
    </source>
</reference>
<dbReference type="InterPro" id="IPR013482">
    <property type="entry name" value="Molybde_CF_guanTrfase"/>
</dbReference>
<evidence type="ECO:0000256" key="1">
    <source>
        <dbReference type="ARBA" id="ARBA00022490"/>
    </source>
</evidence>
<dbReference type="EMBL" id="JACHGR010000002">
    <property type="protein sequence ID" value="MBB6054882.1"/>
    <property type="molecule type" value="Genomic_DNA"/>
</dbReference>
<dbReference type="InterPro" id="IPR029044">
    <property type="entry name" value="Nucleotide-diphossugar_trans"/>
</dbReference>
<keyword evidence="4 8" id="KW-0547">Nucleotide-binding</keyword>
<dbReference type="Proteomes" id="UP000585721">
    <property type="component" value="Unassembled WGS sequence"/>
</dbReference>
<dbReference type="EC" id="2.7.7.77" evidence="8"/>
<evidence type="ECO:0000313" key="11">
    <source>
        <dbReference type="Proteomes" id="UP000585721"/>
    </source>
</evidence>
<evidence type="ECO:0000313" key="10">
    <source>
        <dbReference type="EMBL" id="MBB6054882.1"/>
    </source>
</evidence>
<dbReference type="GO" id="GO:0046872">
    <property type="term" value="F:metal ion binding"/>
    <property type="evidence" value="ECO:0007669"/>
    <property type="project" value="UniProtKB-KW"/>
</dbReference>
<dbReference type="GO" id="GO:0061603">
    <property type="term" value="F:molybdenum cofactor guanylyltransferase activity"/>
    <property type="evidence" value="ECO:0007669"/>
    <property type="project" value="UniProtKB-EC"/>
</dbReference>
<keyword evidence="2 8" id="KW-0808">Transferase</keyword>
<comment type="cofactor">
    <cofactor evidence="8">
        <name>Mg(2+)</name>
        <dbReference type="ChEBI" id="CHEBI:18420"/>
    </cofactor>
</comment>
<comment type="subunit">
    <text evidence="8">Monomer.</text>
</comment>
<dbReference type="SUPFAM" id="SSF53448">
    <property type="entry name" value="Nucleotide-diphospho-sugar transferases"/>
    <property type="match status" value="1"/>
</dbReference>
<evidence type="ECO:0000256" key="3">
    <source>
        <dbReference type="ARBA" id="ARBA00022723"/>
    </source>
</evidence>
<dbReference type="GO" id="GO:0005525">
    <property type="term" value="F:GTP binding"/>
    <property type="evidence" value="ECO:0007669"/>
    <property type="project" value="UniProtKB-UniRule"/>
</dbReference>
<dbReference type="RefSeq" id="WP_188025680.1">
    <property type="nucleotide sequence ID" value="NZ_JACHGR010000002.1"/>
</dbReference>
<keyword evidence="11" id="KW-1185">Reference proteome</keyword>
<feature type="binding site" evidence="8">
    <location>
        <position position="61"/>
    </location>
    <ligand>
        <name>GTP</name>
        <dbReference type="ChEBI" id="CHEBI:37565"/>
    </ligand>
</feature>
<feature type="domain" description="MobA-like NTP transferase" evidence="9">
    <location>
        <begin position="6"/>
        <end position="120"/>
    </location>
</feature>
<proteinExistence type="inferred from homology"/>
<accession>A0A841GK55</accession>
<dbReference type="PANTHER" id="PTHR19136">
    <property type="entry name" value="MOLYBDENUM COFACTOR GUANYLYLTRANSFERASE"/>
    <property type="match status" value="1"/>
</dbReference>
<keyword evidence="3 8" id="KW-0479">Metal-binding</keyword>
<feature type="binding site" evidence="8">
    <location>
        <position position="89"/>
    </location>
    <ligand>
        <name>GTP</name>
        <dbReference type="ChEBI" id="CHEBI:37565"/>
    </ligand>
</feature>
<dbReference type="CDD" id="cd02503">
    <property type="entry name" value="MobA"/>
    <property type="match status" value="1"/>
</dbReference>
<comment type="caution">
    <text evidence="8">Lacks conserved residue(s) required for the propagation of feature annotation.</text>
</comment>
<keyword evidence="7 8" id="KW-0501">Molybdenum cofactor biosynthesis</keyword>
<feature type="binding site" evidence="8">
    <location>
        <position position="89"/>
    </location>
    <ligand>
        <name>Mg(2+)</name>
        <dbReference type="ChEBI" id="CHEBI:18420"/>
    </ligand>
</feature>
<evidence type="ECO:0000256" key="7">
    <source>
        <dbReference type="ARBA" id="ARBA00023150"/>
    </source>
</evidence>
<gene>
    <name evidence="8" type="primary">mobA</name>
    <name evidence="10" type="ORF">HNR75_000754</name>
</gene>
<dbReference type="GO" id="GO:0005737">
    <property type="term" value="C:cytoplasm"/>
    <property type="evidence" value="ECO:0007669"/>
    <property type="project" value="UniProtKB-SubCell"/>
</dbReference>
<evidence type="ECO:0000256" key="8">
    <source>
        <dbReference type="HAMAP-Rule" id="MF_00316"/>
    </source>
</evidence>
<evidence type="ECO:0000259" key="9">
    <source>
        <dbReference type="Pfam" id="PF12804"/>
    </source>
</evidence>
<comment type="catalytic activity">
    <reaction evidence="8">
        <text>Mo-molybdopterin + GTP + H(+) = Mo-molybdopterin guanine dinucleotide + diphosphate</text>
        <dbReference type="Rhea" id="RHEA:34243"/>
        <dbReference type="ChEBI" id="CHEBI:15378"/>
        <dbReference type="ChEBI" id="CHEBI:33019"/>
        <dbReference type="ChEBI" id="CHEBI:37565"/>
        <dbReference type="ChEBI" id="CHEBI:71302"/>
        <dbReference type="ChEBI" id="CHEBI:71310"/>
        <dbReference type="EC" id="2.7.7.77"/>
    </reaction>
</comment>
<comment type="similarity">
    <text evidence="8">Belongs to the MobA family.</text>
</comment>
<sequence>MHNVTGLVLAGGRSSRMGTNKALLEINGETLLHRTMRLLEQAGCSQVLISGNYDGYRCVIDTAPLGPLSGIAAGLEACQTERLLILPVDMPYMTSALVQLLMHFRFEGSGVSYADAQFPLLLINNESNREILTELLSSDTPPNQRSITQFYRNAHITKLPVSPKYRHCFNNTNTPEEWCQCQLLLNGTYQGISL</sequence>
<keyword evidence="5 8" id="KW-0460">Magnesium</keyword>
<feature type="binding site" evidence="8">
    <location>
        <begin position="9"/>
        <end position="11"/>
    </location>
    <ligand>
        <name>GTP</name>
        <dbReference type="ChEBI" id="CHEBI:37565"/>
    </ligand>
</feature>
<keyword evidence="10" id="KW-0548">Nucleotidyltransferase</keyword>
<dbReference type="HAMAP" id="MF_00316">
    <property type="entry name" value="MobA"/>
    <property type="match status" value="1"/>
</dbReference>
<dbReference type="Gene3D" id="3.90.550.10">
    <property type="entry name" value="Spore Coat Polysaccharide Biosynthesis Protein SpsA, Chain A"/>
    <property type="match status" value="1"/>
</dbReference>
<protein>
    <recommendedName>
        <fullName evidence="8">Molybdenum cofactor guanylyltransferase</fullName>
        <shortName evidence="8">MoCo guanylyltransferase</shortName>
        <ecNumber evidence="8">2.7.7.77</ecNumber>
    </recommendedName>
    <alternativeName>
        <fullName evidence="8">GTP:molybdopterin guanylyltransferase</fullName>
    </alternativeName>
    <alternativeName>
        <fullName evidence="8">Mo-MPT guanylyltransferase</fullName>
    </alternativeName>
    <alternativeName>
        <fullName evidence="8">Molybdopterin guanylyltransferase</fullName>
    </alternativeName>
    <alternativeName>
        <fullName evidence="8">Molybdopterin-guanine dinucleotide synthase</fullName>
        <shortName evidence="8">MGD synthase</shortName>
    </alternativeName>
</protein>
<dbReference type="GO" id="GO:1902758">
    <property type="term" value="P:bis(molybdopterin guanine dinucleotide)molybdenum biosynthetic process"/>
    <property type="evidence" value="ECO:0007669"/>
    <property type="project" value="TreeGrafter"/>
</dbReference>
<comment type="function">
    <text evidence="8">Transfers a GMP moiety from GTP to Mo-molybdopterin (Mo-MPT) cofactor (Moco or molybdenum cofactor) to form Mo-molybdopterin guanine dinucleotide (Mo-MGD) cofactor.</text>
</comment>
<keyword evidence="6 8" id="KW-0342">GTP-binding</keyword>
<evidence type="ECO:0000256" key="6">
    <source>
        <dbReference type="ARBA" id="ARBA00023134"/>
    </source>
</evidence>
<feature type="binding site" evidence="8">
    <location>
        <position position="21"/>
    </location>
    <ligand>
        <name>GTP</name>
        <dbReference type="ChEBI" id="CHEBI:37565"/>
    </ligand>
</feature>
<dbReference type="PANTHER" id="PTHR19136:SF81">
    <property type="entry name" value="MOLYBDENUM COFACTOR GUANYLYLTRANSFERASE"/>
    <property type="match status" value="1"/>
</dbReference>
<evidence type="ECO:0000256" key="2">
    <source>
        <dbReference type="ARBA" id="ARBA00022679"/>
    </source>
</evidence>
<dbReference type="InterPro" id="IPR025877">
    <property type="entry name" value="MobA-like_NTP_Trfase"/>
</dbReference>